<proteinExistence type="predicted"/>
<evidence type="ECO:0000313" key="3">
    <source>
        <dbReference type="EMBL" id="TPX11665.1"/>
    </source>
</evidence>
<comment type="caution">
    <text evidence="3">The sequence shown here is derived from an EMBL/GenBank/DDBJ whole genome shotgun (WGS) entry which is preliminary data.</text>
</comment>
<keyword evidence="1" id="KW-0547">Nucleotide-binding</keyword>
<gene>
    <name evidence="3" type="ORF">E0L32_007644</name>
</gene>
<dbReference type="PANTHER" id="PTHR37018:SF1">
    <property type="entry name" value="CULTURE SPECIFIC PROTEIN, PUTATIVE (AFU_ORTHOLOGUE AFUA_2G00130)-RELATED"/>
    <property type="match status" value="1"/>
</dbReference>
<dbReference type="AlphaFoldDB" id="A0A507ALY6"/>
<dbReference type="GO" id="GO:0005524">
    <property type="term" value="F:ATP binding"/>
    <property type="evidence" value="ECO:0007669"/>
    <property type="project" value="UniProtKB-UniRule"/>
</dbReference>
<evidence type="ECO:0000313" key="4">
    <source>
        <dbReference type="Proteomes" id="UP000319257"/>
    </source>
</evidence>
<dbReference type="PROSITE" id="PS50975">
    <property type="entry name" value="ATP_GRASP"/>
    <property type="match status" value="1"/>
</dbReference>
<dbReference type="EMBL" id="SKBQ01000047">
    <property type="protein sequence ID" value="TPX11665.1"/>
    <property type="molecule type" value="Genomic_DNA"/>
</dbReference>
<dbReference type="InterPro" id="IPR011761">
    <property type="entry name" value="ATP-grasp"/>
</dbReference>
<dbReference type="Gene3D" id="3.30.470.20">
    <property type="entry name" value="ATP-grasp fold, B domain"/>
    <property type="match status" value="1"/>
</dbReference>
<reference evidence="3 4" key="1">
    <citation type="submission" date="2019-06" db="EMBL/GenBank/DDBJ databases">
        <title>Draft genome sequence of the filamentous fungus Phialemoniopsis curvata isolated from diesel fuel.</title>
        <authorList>
            <person name="Varaljay V.A."/>
            <person name="Lyon W.J."/>
            <person name="Crouch A.L."/>
            <person name="Drake C.E."/>
            <person name="Hollomon J.M."/>
            <person name="Nadeau L.J."/>
            <person name="Nunn H.S."/>
            <person name="Stevenson B.S."/>
            <person name="Bojanowski C.L."/>
            <person name="Crookes-Goodson W.J."/>
        </authorList>
    </citation>
    <scope>NUCLEOTIDE SEQUENCE [LARGE SCALE GENOMIC DNA]</scope>
    <source>
        <strain evidence="3 4">D216</strain>
    </source>
</reference>
<evidence type="ECO:0000259" key="2">
    <source>
        <dbReference type="PROSITE" id="PS50975"/>
    </source>
</evidence>
<protein>
    <recommendedName>
        <fullName evidence="2">ATP-grasp domain-containing protein</fullName>
    </recommendedName>
</protein>
<dbReference type="Pfam" id="PF02655">
    <property type="entry name" value="ATP-grasp_3"/>
    <property type="match status" value="1"/>
</dbReference>
<dbReference type="InParanoid" id="A0A507ALY6"/>
<feature type="domain" description="ATP-grasp" evidence="2">
    <location>
        <begin position="163"/>
        <end position="365"/>
    </location>
</feature>
<name>A0A507ALY6_9PEZI</name>
<keyword evidence="1" id="KW-0067">ATP-binding</keyword>
<dbReference type="PANTHER" id="PTHR37018">
    <property type="entry name" value="CULTURE SPECIFIC PROTEIN, PUTATIVE (AFU_ORTHOLOGUE AFUA_2G00130)-RELATED"/>
    <property type="match status" value="1"/>
</dbReference>
<dbReference type="Proteomes" id="UP000319257">
    <property type="component" value="Unassembled WGS sequence"/>
</dbReference>
<dbReference type="GeneID" id="41975091"/>
<dbReference type="InterPro" id="IPR053269">
    <property type="entry name" value="Asp-Met_ligase"/>
</dbReference>
<dbReference type="OrthoDB" id="5946236at2759"/>
<keyword evidence="4" id="KW-1185">Reference proteome</keyword>
<dbReference type="RefSeq" id="XP_030993376.1">
    <property type="nucleotide sequence ID" value="XM_031142411.1"/>
</dbReference>
<organism evidence="3 4">
    <name type="scientific">Thyridium curvatum</name>
    <dbReference type="NCBI Taxonomy" id="1093900"/>
    <lineage>
        <taxon>Eukaryota</taxon>
        <taxon>Fungi</taxon>
        <taxon>Dikarya</taxon>
        <taxon>Ascomycota</taxon>
        <taxon>Pezizomycotina</taxon>
        <taxon>Sordariomycetes</taxon>
        <taxon>Sordariomycetidae</taxon>
        <taxon>Thyridiales</taxon>
        <taxon>Thyridiaceae</taxon>
        <taxon>Thyridium</taxon>
    </lineage>
</organism>
<dbReference type="GO" id="GO:0046872">
    <property type="term" value="F:metal ion binding"/>
    <property type="evidence" value="ECO:0007669"/>
    <property type="project" value="InterPro"/>
</dbReference>
<accession>A0A507ALY6</accession>
<dbReference type="InterPro" id="IPR003806">
    <property type="entry name" value="ATP-grasp_PylC-type"/>
</dbReference>
<evidence type="ECO:0000256" key="1">
    <source>
        <dbReference type="PROSITE-ProRule" id="PRU00409"/>
    </source>
</evidence>
<dbReference type="STRING" id="1093900.A0A507ALY6"/>
<sequence>MCSVRLDTTLADLYREHGIKGPFIVTTHCVFGHMDLHPEFPRELMYPEDEEPVPYSNDKQEIARLRKVILGLKPVRRAVGLGDMDVLFFEPNVTATGMERALNQLPPEQRHRPRFIDLEGGQVFEKLLDLTKGQKLHFWRPQAWMKDHECLVDPQLAYDINSKEYLITSGIRTPPSTLMPLDEASLATLDEHPLPFVIKLCRAGCGFGTFIVTTEQRRLETRSALILLQQRGVRNFILSAYVDLVEDLSVHFVVGPDNREDPHIVGVTVQTLTATGKWTGGYIDYSAQERLHDYVRATVSDTTARLPKEFVGWAGVDIVVDKDGEQWVVDLNARFTGSMPICFMSGHFLKDRGLPLAQFGAFEYSGGVEDVYDLLGELVKSGEAIVTATAVIDPGQNMADIAWGGKNASDLERRLNLIRSRLARV</sequence>
<dbReference type="SUPFAM" id="SSF56059">
    <property type="entry name" value="Glutathione synthetase ATP-binding domain-like"/>
    <property type="match status" value="1"/>
</dbReference>